<accession>A0A7R8MJH1</accession>
<dbReference type="Proteomes" id="UP000596247">
    <property type="component" value="Chromosome"/>
</dbReference>
<protein>
    <submittedName>
        <fullName evidence="1">Uncharacterized protein</fullName>
    </submittedName>
</protein>
<keyword evidence="2" id="KW-1185">Reference proteome</keyword>
<dbReference type="EMBL" id="LR881104">
    <property type="protein sequence ID" value="CAD5236128.1"/>
    <property type="molecule type" value="Genomic_DNA"/>
</dbReference>
<name>A0A7R8MJH1_9CAUD</name>
<evidence type="ECO:0000313" key="2">
    <source>
        <dbReference type="Proteomes" id="UP000596247"/>
    </source>
</evidence>
<organism evidence="1 2">
    <name type="scientific">Klebsiella phage vB_KvM-Eowyn</name>
    <dbReference type="NCBI Taxonomy" id="2762819"/>
    <lineage>
        <taxon>Viruses</taxon>
        <taxon>Duplodnaviria</taxon>
        <taxon>Heunggongvirae</taxon>
        <taxon>Uroviricota</taxon>
        <taxon>Caudoviricetes</taxon>
        <taxon>Chimalliviridae</taxon>
        <taxon>Eowynvirus</taxon>
        <taxon>Eowynvirus eowyn</taxon>
    </lineage>
</organism>
<proteinExistence type="predicted"/>
<sequence length="115" mass="13032">MHYTQTRILTEKIHDFLESGEYHRTPNQAIFDADGLNSERRLPDILHPVWSGKNAKQLFDALELFISTDVPVGPAIILGREGTDYTVRILQNNRLSIDVVVGTPLGIIPLRLERI</sequence>
<evidence type="ECO:0000313" key="1">
    <source>
        <dbReference type="EMBL" id="CAD5236128.1"/>
    </source>
</evidence>
<reference evidence="1 2" key="1">
    <citation type="submission" date="2020-09" db="EMBL/GenBank/DDBJ databases">
        <authorList>
            <person name="Jameson E."/>
        </authorList>
    </citation>
    <scope>NUCLEOTIDE SEQUENCE [LARGE SCALE GENOMIC DNA]</scope>
</reference>
<gene>
    <name evidence="1" type="ORF">LLCLJKAH_00139</name>
</gene>